<feature type="compositionally biased region" description="Basic and acidic residues" evidence="1">
    <location>
        <begin position="23"/>
        <end position="37"/>
    </location>
</feature>
<dbReference type="SUPFAM" id="SSF51316">
    <property type="entry name" value="Mss4-like"/>
    <property type="match status" value="1"/>
</dbReference>
<organism evidence="3 4">
    <name type="scientific">Streptomyces angustmyceticus</name>
    <dbReference type="NCBI Taxonomy" id="285578"/>
    <lineage>
        <taxon>Bacteria</taxon>
        <taxon>Bacillati</taxon>
        <taxon>Actinomycetota</taxon>
        <taxon>Actinomycetes</taxon>
        <taxon>Kitasatosporales</taxon>
        <taxon>Streptomycetaceae</taxon>
        <taxon>Streptomyces</taxon>
    </lineage>
</organism>
<name>A0A5J4LSM4_9ACTN</name>
<keyword evidence="4" id="KW-1185">Reference proteome</keyword>
<accession>A0A5J4LSM4</accession>
<dbReference type="InterPro" id="IPR011057">
    <property type="entry name" value="Mss4-like_sf"/>
</dbReference>
<dbReference type="InterPro" id="IPR015797">
    <property type="entry name" value="NUDIX_hydrolase-like_dom_sf"/>
</dbReference>
<comment type="caution">
    <text evidence="3">The sequence shown here is derived from an EMBL/GenBank/DDBJ whole genome shotgun (WGS) entry which is preliminary data.</text>
</comment>
<reference evidence="3 4" key="1">
    <citation type="submission" date="2019-10" db="EMBL/GenBank/DDBJ databases">
        <title>Whole genome shotgun sequence of Streptomyces angustmyceticus NBRC 3934.</title>
        <authorList>
            <person name="Hosoyama A."/>
            <person name="Ichikawa N."/>
            <person name="Kimura A."/>
            <person name="Kitahashi Y."/>
            <person name="Komaki H."/>
            <person name="Uohara A."/>
        </authorList>
    </citation>
    <scope>NUCLEOTIDE SEQUENCE [LARGE SCALE GENOMIC DNA]</scope>
    <source>
        <strain evidence="3 4">NBRC 3934</strain>
    </source>
</reference>
<evidence type="ECO:0000313" key="4">
    <source>
        <dbReference type="Proteomes" id="UP000325598"/>
    </source>
</evidence>
<feature type="region of interest" description="Disordered" evidence="1">
    <location>
        <begin position="1"/>
        <end position="88"/>
    </location>
</feature>
<evidence type="ECO:0000259" key="2">
    <source>
        <dbReference type="Pfam" id="PF00293"/>
    </source>
</evidence>
<proteinExistence type="predicted"/>
<dbReference type="AlphaFoldDB" id="A0A5J4LSM4"/>
<feature type="domain" description="Nudix hydrolase" evidence="2">
    <location>
        <begin position="69"/>
        <end position="103"/>
    </location>
</feature>
<gene>
    <name evidence="3" type="ORF">San01_58260</name>
</gene>
<protein>
    <recommendedName>
        <fullName evidence="2">Nudix hydrolase domain-containing protein</fullName>
    </recommendedName>
</protein>
<dbReference type="EMBL" id="BLAG01000018">
    <property type="protein sequence ID" value="GES33338.1"/>
    <property type="molecule type" value="Genomic_DNA"/>
</dbReference>
<dbReference type="SUPFAM" id="SSF55811">
    <property type="entry name" value="Nudix"/>
    <property type="match status" value="1"/>
</dbReference>
<evidence type="ECO:0000313" key="3">
    <source>
        <dbReference type="EMBL" id="GES33338.1"/>
    </source>
</evidence>
<evidence type="ECO:0000256" key="1">
    <source>
        <dbReference type="SAM" id="MobiDB-lite"/>
    </source>
</evidence>
<dbReference type="Pfam" id="PF00293">
    <property type="entry name" value="NUDIX"/>
    <property type="match status" value="1"/>
</dbReference>
<dbReference type="CDD" id="cd02883">
    <property type="entry name" value="NUDIX_Hydrolase"/>
    <property type="match status" value="1"/>
</dbReference>
<dbReference type="Gene3D" id="3.90.79.10">
    <property type="entry name" value="Nucleoside Triphosphate Pyrophosphohydrolase"/>
    <property type="match status" value="1"/>
</dbReference>
<dbReference type="InterPro" id="IPR000086">
    <property type="entry name" value="NUDIX_hydrolase_dom"/>
</dbReference>
<dbReference type="Proteomes" id="UP000325598">
    <property type="component" value="Unassembled WGS sequence"/>
</dbReference>
<sequence>MPTRQRPATRPPPWSPTPKQGRGIHDRTDHTDRRSPDRPTAAGERFDSDSQRSGRIPAAPAGRHPGTWEPGSWSLLGGGREPGDRSLEDTARRELWEEAGLRGVCPDCGSQLCALDDGAGGIAITLSALDDASGLVPVDQSFRDDAVAWLPQVPDTRRSHRI</sequence>